<comment type="caution">
    <text evidence="1">The sequence shown here is derived from an EMBL/GenBank/DDBJ whole genome shotgun (WGS) entry which is preliminary data.</text>
</comment>
<protein>
    <submittedName>
        <fullName evidence="1">5206_t:CDS:1</fullName>
    </submittedName>
</protein>
<reference evidence="1" key="1">
    <citation type="submission" date="2021-06" db="EMBL/GenBank/DDBJ databases">
        <authorList>
            <person name="Kallberg Y."/>
            <person name="Tangrot J."/>
            <person name="Rosling A."/>
        </authorList>
    </citation>
    <scope>NUCLEOTIDE SEQUENCE</scope>
    <source>
        <strain evidence="1">CL356</strain>
    </source>
</reference>
<sequence>GQYQNALAMEETILELKKEVFGTEHPSIATTMFNFACLKYDLGQLEEANLLATKSRDIRRKALGEEHEFYKGTVELCTMISKAMATKAPDDTNRTKKPLLQSRPLMNSTRELLLQGNLELGQHITTEKSNAANAQVIRRQISHTRPWNDHPRPQAQAQYWTALEDLGPPAINPVPQHSQERPHHLPRYHQPQELPSTKKGVPRLPGPGWAGMYSNRHPPRPWHDLQLQAPYIRPEVQRPQEPPWLDDPMQRSLGSSFGMMQAAPPRPWNDPQPQPQGYYPPPAYQQHQVRHFADNTMQSPFESSSNGAPINSWRTHPAYFPPSQPLPARPWSEHAPPQSRDQDLLRPIPDVQVPSLPSARNVQAPEETPWADRTAKEENEHYERDNPRAINIEGILQGGRTIPKDVIQTALNSCIGVLPVGLLPVLALAVLVVGVAGSLVLASPSSIVTLKVKQKGLMGEVLPRGKSLVVRVTSPEVTGGSLSRNERDNGLAQTYPLKVSSTVPGAEAHFAVVQLKHPDTVTWIKGESRIVKLIGNIHIGPASQREDKQEIYHRKELHGRKYEEEELEIWGKLLPFKHEGWRGIATRRATYGYKQSVTSIERERNALKVSSKPQELPPWAFSRPNEAC</sequence>
<name>A0ACA9MN81_9GLOM</name>
<evidence type="ECO:0000313" key="2">
    <source>
        <dbReference type="Proteomes" id="UP000789525"/>
    </source>
</evidence>
<feature type="non-terminal residue" evidence="1">
    <location>
        <position position="1"/>
    </location>
</feature>
<dbReference type="EMBL" id="CAJVPT010014302">
    <property type="protein sequence ID" value="CAG8602913.1"/>
    <property type="molecule type" value="Genomic_DNA"/>
</dbReference>
<dbReference type="Proteomes" id="UP000789525">
    <property type="component" value="Unassembled WGS sequence"/>
</dbReference>
<accession>A0ACA9MN81</accession>
<keyword evidence="2" id="KW-1185">Reference proteome</keyword>
<proteinExistence type="predicted"/>
<gene>
    <name evidence="1" type="ORF">ACOLOM_LOCUS6739</name>
</gene>
<evidence type="ECO:0000313" key="1">
    <source>
        <dbReference type="EMBL" id="CAG8602913.1"/>
    </source>
</evidence>
<organism evidence="1 2">
    <name type="scientific">Acaulospora colombiana</name>
    <dbReference type="NCBI Taxonomy" id="27376"/>
    <lineage>
        <taxon>Eukaryota</taxon>
        <taxon>Fungi</taxon>
        <taxon>Fungi incertae sedis</taxon>
        <taxon>Mucoromycota</taxon>
        <taxon>Glomeromycotina</taxon>
        <taxon>Glomeromycetes</taxon>
        <taxon>Diversisporales</taxon>
        <taxon>Acaulosporaceae</taxon>
        <taxon>Acaulospora</taxon>
    </lineage>
</organism>